<evidence type="ECO:0000313" key="7">
    <source>
        <dbReference type="Proteomes" id="UP001239213"/>
    </source>
</evidence>
<accession>A0AAI9YDN3</accession>
<reference evidence="6" key="1">
    <citation type="submission" date="2016-11" db="EMBL/GenBank/DDBJ databases">
        <title>The genome sequence of Colletotrichum cuscutae.</title>
        <authorList>
            <person name="Baroncelli R."/>
        </authorList>
    </citation>
    <scope>NUCLEOTIDE SEQUENCE</scope>
    <source>
        <strain evidence="6">IMI 304802</strain>
    </source>
</reference>
<keyword evidence="3" id="KW-0058">Aromatic hydrocarbons catabolism</keyword>
<dbReference type="InterPro" id="IPR002933">
    <property type="entry name" value="Peptidase_M20"/>
</dbReference>
<dbReference type="PANTHER" id="PTHR21661:SF35">
    <property type="entry name" value="EPOXIDE HYDROLASE"/>
    <property type="match status" value="1"/>
</dbReference>
<comment type="similarity">
    <text evidence="1">Belongs to the peptidase M20A family.</text>
</comment>
<comment type="similarity">
    <text evidence="2">Belongs to the peptidase S33 family.</text>
</comment>
<dbReference type="InterPro" id="IPR000639">
    <property type="entry name" value="Epox_hydrolase-like"/>
</dbReference>
<evidence type="ECO:0000256" key="3">
    <source>
        <dbReference type="ARBA" id="ARBA00022797"/>
    </source>
</evidence>
<dbReference type="InterPro" id="IPR036264">
    <property type="entry name" value="Bact_exopeptidase_dim_dom"/>
</dbReference>
<evidence type="ECO:0000256" key="1">
    <source>
        <dbReference type="ARBA" id="ARBA00006247"/>
    </source>
</evidence>
<dbReference type="SUPFAM" id="SSF53187">
    <property type="entry name" value="Zn-dependent exopeptidases"/>
    <property type="match status" value="1"/>
</dbReference>
<evidence type="ECO:0000259" key="5">
    <source>
        <dbReference type="Pfam" id="PF06441"/>
    </source>
</evidence>
<organism evidence="6 7">
    <name type="scientific">Colletotrichum cuscutae</name>
    <dbReference type="NCBI Taxonomy" id="1209917"/>
    <lineage>
        <taxon>Eukaryota</taxon>
        <taxon>Fungi</taxon>
        <taxon>Dikarya</taxon>
        <taxon>Ascomycota</taxon>
        <taxon>Pezizomycotina</taxon>
        <taxon>Sordariomycetes</taxon>
        <taxon>Hypocreomycetidae</taxon>
        <taxon>Glomerellales</taxon>
        <taxon>Glomerellaceae</taxon>
        <taxon>Colletotrichum</taxon>
        <taxon>Colletotrichum acutatum species complex</taxon>
    </lineage>
</organism>
<dbReference type="CDD" id="cd03884">
    <property type="entry name" value="M20_bAS"/>
    <property type="match status" value="1"/>
</dbReference>
<evidence type="ECO:0000256" key="4">
    <source>
        <dbReference type="ARBA" id="ARBA00022801"/>
    </source>
</evidence>
<gene>
    <name evidence="6" type="ORF">CCUS01_00067</name>
</gene>
<feature type="domain" description="Epoxide hydrolase N-terminal" evidence="5">
    <location>
        <begin position="509"/>
        <end position="620"/>
    </location>
</feature>
<dbReference type="PANTHER" id="PTHR21661">
    <property type="entry name" value="EPOXIDE HYDROLASE 1-RELATED"/>
    <property type="match status" value="1"/>
</dbReference>
<dbReference type="Pfam" id="PF06441">
    <property type="entry name" value="EHN"/>
    <property type="match status" value="1"/>
</dbReference>
<comment type="caution">
    <text evidence="6">The sequence shown here is derived from an EMBL/GenBank/DDBJ whole genome shotgun (WGS) entry which is preliminary data.</text>
</comment>
<dbReference type="GO" id="GO:0097176">
    <property type="term" value="P:epoxide metabolic process"/>
    <property type="evidence" value="ECO:0007669"/>
    <property type="project" value="TreeGrafter"/>
</dbReference>
<dbReference type="Proteomes" id="UP001239213">
    <property type="component" value="Unassembled WGS sequence"/>
</dbReference>
<dbReference type="Gene3D" id="3.30.70.360">
    <property type="match status" value="1"/>
</dbReference>
<dbReference type="NCBIfam" id="TIGR01879">
    <property type="entry name" value="hydantase"/>
    <property type="match status" value="1"/>
</dbReference>
<dbReference type="InterPro" id="IPR010158">
    <property type="entry name" value="Amidase_Cbmase"/>
</dbReference>
<name>A0AAI9YDN3_9PEZI</name>
<dbReference type="InterPro" id="IPR029058">
    <property type="entry name" value="AB_hydrolase_fold"/>
</dbReference>
<dbReference type="SUPFAM" id="SSF55031">
    <property type="entry name" value="Bacterial exopeptidase dimerisation domain"/>
    <property type="match status" value="1"/>
</dbReference>
<dbReference type="Gene3D" id="3.40.50.1820">
    <property type="entry name" value="alpha/beta hydrolase"/>
    <property type="match status" value="1"/>
</dbReference>
<keyword evidence="7" id="KW-1185">Reference proteome</keyword>
<dbReference type="Gene3D" id="3.40.630.10">
    <property type="entry name" value="Zn peptidases"/>
    <property type="match status" value="1"/>
</dbReference>
<dbReference type="AlphaFoldDB" id="A0AAI9YDN3"/>
<dbReference type="SUPFAM" id="SSF53474">
    <property type="entry name" value="alpha/beta-Hydrolases"/>
    <property type="match status" value="1"/>
</dbReference>
<dbReference type="PRINTS" id="PR00412">
    <property type="entry name" value="EPOXHYDRLASE"/>
</dbReference>
<protein>
    <submittedName>
        <fullName evidence="6">Hydantoinase/carbamoylase family amidase</fullName>
    </submittedName>
</protein>
<sequence>MPIPRRVRSLSTARGSLSGLKINTDRLQESIHHTCQWGAAHRYGKGATETGMARLALSDDDARVRKWFADEVASLDCELAIDEMGNMFAKHQGALKSSAPMTAMGSHLDTQPRGGRYDGILGVLAAVEVMRTLKDNNFKTQFDVGIVNWTNEEGARFPRSMMSSGVWAGEIPREKAWDLGDIFDPSVTVKSELERHGYIGPLACSSDASTGYPLGAHFELHIEQGPILEENGRKIGVVQGAQAYRWFTFTITGRDAHTGTTPLKSRRDPLLAASKMIASSNAIAKELGALASTGVLKIPPSSSTNTIVSEVTFTLDIRHPENAVVEEVQRRGIESFEKIAGEDGRGVEVQWTLDTDSPAVKFDKECIQAVENAAIGLFGPDGWLPLTSGAGHDSVYTSTRCPTTMIFVPCKDGVSHHPEEYCSPEDCANGTQALLEAVASFVRKLSFISTPFMLIVIIAPLRRDDLTSGQPGSSMMSDPQRPSLAIIHAAIPSRSHRVKTQNRIMASGIKPYKIEVPQSKIEELHAKLDLAKFPRKSALTESWDYGAPVSEVKRLAERWRNGFDWRAAEAKLNELPQFTTTISVDGFGDLEIHFIHQKSKQPGAVPLLFSHGWPGSFLEVLKILPLLTTEKNGLSFDVVAPSLPNFGFSEGPDKPGFRLPQYAEVMHKVMLKLGYEQYVTQGGDWGFGITRFMGLLYPDHVLASHINMVSASPPSFFKNPLQYIKNLFPYSEKEKKGIERSQWFQREGRGYNLEQSTKPATLGLAWADSPVALLSWILEKLHDWTDSYPWTDDELLTWISIYQFSTAGPEASARIYYEVAHPKPHTEHITWVPRVKLGLSIFPMNLIVPPMSHAKTLGPVVFAVTHGDGGHFAAHERPEILVKDLREMFSKGGGAHDVAEVLSKQNLRSKL</sequence>
<keyword evidence="4" id="KW-0378">Hydrolase</keyword>
<dbReference type="Pfam" id="PF01546">
    <property type="entry name" value="Peptidase_M20"/>
    <property type="match status" value="1"/>
</dbReference>
<proteinExistence type="inferred from homology"/>
<evidence type="ECO:0000256" key="2">
    <source>
        <dbReference type="ARBA" id="ARBA00010088"/>
    </source>
</evidence>
<evidence type="ECO:0000313" key="6">
    <source>
        <dbReference type="EMBL" id="KAK1499343.1"/>
    </source>
</evidence>
<dbReference type="GO" id="GO:0004301">
    <property type="term" value="F:epoxide hydrolase activity"/>
    <property type="evidence" value="ECO:0007669"/>
    <property type="project" value="TreeGrafter"/>
</dbReference>
<dbReference type="InterPro" id="IPR010497">
    <property type="entry name" value="Epoxide_hydro_N"/>
</dbReference>
<dbReference type="GO" id="GO:0016813">
    <property type="term" value="F:hydrolase activity, acting on carbon-nitrogen (but not peptide) bonds, in linear amidines"/>
    <property type="evidence" value="ECO:0007669"/>
    <property type="project" value="InterPro"/>
</dbReference>
<dbReference type="EMBL" id="MPDP01000001">
    <property type="protein sequence ID" value="KAK1499343.1"/>
    <property type="molecule type" value="Genomic_DNA"/>
</dbReference>